<dbReference type="Proteomes" id="UP001642464">
    <property type="component" value="Unassembled WGS sequence"/>
</dbReference>
<sequence>MVGGQDTAAESSPIILERLIGIDDSGTEGPEGASGPVTLAVHSMADMTEVSVQPETEIEDLKKRAAQHLVLLPQHGTGSVLLDMATGKALPGNSTVSACRYAPKDVQVSGILVYTRLKKKKFNLAKPPTLQENEDLLLRLDTIEYDGEVNGVSLETTLGHFKTLPMGPREHLSKEEVREIFIPLNKLRRYLTG</sequence>
<protein>
    <recommendedName>
        <fullName evidence="3">Cleavage and polyadenylation specificity factor subunit 2</fullName>
    </recommendedName>
</protein>
<evidence type="ECO:0008006" key="3">
    <source>
        <dbReference type="Google" id="ProtNLM"/>
    </source>
</evidence>
<gene>
    <name evidence="1" type="ORF">SCF082_LOCUS18298</name>
</gene>
<reference evidence="1 2" key="1">
    <citation type="submission" date="2024-02" db="EMBL/GenBank/DDBJ databases">
        <authorList>
            <person name="Chen Y."/>
            <person name="Shah S."/>
            <person name="Dougan E. K."/>
            <person name="Thang M."/>
            <person name="Chan C."/>
        </authorList>
    </citation>
    <scope>NUCLEOTIDE SEQUENCE [LARGE SCALE GENOMIC DNA]</scope>
</reference>
<accession>A0ABP0KNP4</accession>
<keyword evidence="2" id="KW-1185">Reference proteome</keyword>
<organism evidence="1 2">
    <name type="scientific">Durusdinium trenchii</name>
    <dbReference type="NCBI Taxonomy" id="1381693"/>
    <lineage>
        <taxon>Eukaryota</taxon>
        <taxon>Sar</taxon>
        <taxon>Alveolata</taxon>
        <taxon>Dinophyceae</taxon>
        <taxon>Suessiales</taxon>
        <taxon>Symbiodiniaceae</taxon>
        <taxon>Durusdinium</taxon>
    </lineage>
</organism>
<evidence type="ECO:0000313" key="2">
    <source>
        <dbReference type="Proteomes" id="UP001642464"/>
    </source>
</evidence>
<proteinExistence type="predicted"/>
<comment type="caution">
    <text evidence="1">The sequence shown here is derived from an EMBL/GenBank/DDBJ whole genome shotgun (WGS) entry which is preliminary data.</text>
</comment>
<evidence type="ECO:0000313" key="1">
    <source>
        <dbReference type="EMBL" id="CAK9028298.1"/>
    </source>
</evidence>
<dbReference type="EMBL" id="CAXAMM010012224">
    <property type="protein sequence ID" value="CAK9028298.1"/>
    <property type="molecule type" value="Genomic_DNA"/>
</dbReference>
<name>A0ABP0KNP4_9DINO</name>